<dbReference type="Pfam" id="PF02794">
    <property type="entry name" value="HlyC"/>
    <property type="match status" value="1"/>
</dbReference>
<gene>
    <name evidence="3" type="ORF">CAP51_14255</name>
</gene>
<reference evidence="3 4" key="1">
    <citation type="submission" date="2017-05" db="EMBL/GenBank/DDBJ databases">
        <title>Acinetobacter populi ANC 5415 (= PBJ7), whole genome shotgun sequencing project.</title>
        <authorList>
            <person name="Nemec A."/>
            <person name="Radolfova-Krizova L."/>
        </authorList>
    </citation>
    <scope>NUCLEOTIDE SEQUENCE [LARGE SCALE GENOMIC DNA]</scope>
    <source>
        <strain evidence="3 4">PBJ7</strain>
    </source>
</reference>
<keyword evidence="2 3" id="KW-0808">Transferase</keyword>
<keyword evidence="2" id="KW-0204">Cytolysis</keyword>
<dbReference type="GO" id="GO:0005737">
    <property type="term" value="C:cytoplasm"/>
    <property type="evidence" value="ECO:0007669"/>
    <property type="project" value="UniProtKB-SubCell"/>
</dbReference>
<evidence type="ECO:0000256" key="1">
    <source>
        <dbReference type="ARBA" id="ARBA00005686"/>
    </source>
</evidence>
<evidence type="ECO:0000313" key="4">
    <source>
        <dbReference type="Proteomes" id="UP000196536"/>
    </source>
</evidence>
<dbReference type="EC" id="2.3.1.-" evidence="2"/>
<comment type="similarity">
    <text evidence="1 2">Belongs to the RTX toxin acyltransferase family.</text>
</comment>
<sequence length="174" mass="20477">MKFKNIDVIAPTLYPTEMWNEAEVFGAITWLWLKSDQHKLAPIERMSAHVLPVIKNRQFALFSQGTQPLAYVTWAYFSPEDETRYIASNLQLLSNLNWDSGNRMWIIDWFAPLGHSFLIKQILETYLFPNACFRSLYHKGDQTGLRIKTFRGKAISYKEQTEWMIQHPITYLNL</sequence>
<keyword evidence="2 3" id="KW-0012">Acyltransferase</keyword>
<comment type="subcellular location">
    <subcellularLocation>
        <location evidence="2">Cytoplasm</location>
    </subcellularLocation>
</comment>
<comment type="function">
    <text evidence="2">Involved in fatty acylation of protoxin at internal lysine residues, thereby converting it to the active toxin.</text>
</comment>
<accession>A0A1Z9YUJ0</accession>
<dbReference type="RefSeq" id="WP_087621435.1">
    <property type="nucleotide sequence ID" value="NZ_NEXX01000006.1"/>
</dbReference>
<comment type="caution">
    <text evidence="3">The sequence shown here is derived from an EMBL/GenBank/DDBJ whole genome shotgun (WGS) entry which is preliminary data.</text>
</comment>
<name>A0A1Z9YUJ0_9GAMM</name>
<dbReference type="OrthoDB" id="8596436at2"/>
<evidence type="ECO:0000313" key="3">
    <source>
        <dbReference type="EMBL" id="OUY05880.1"/>
    </source>
</evidence>
<proteinExistence type="inferred from homology"/>
<protein>
    <recommendedName>
        <fullName evidence="2">RTX toxin-activating lysine-acyltransferase</fullName>
        <ecNumber evidence="2">2.3.1.-</ecNumber>
    </recommendedName>
</protein>
<dbReference type="PRINTS" id="PR01489">
    <property type="entry name" value="RTXTOXINC"/>
</dbReference>
<dbReference type="Proteomes" id="UP000196536">
    <property type="component" value="Unassembled WGS sequence"/>
</dbReference>
<dbReference type="GO" id="GO:0009404">
    <property type="term" value="P:toxin metabolic process"/>
    <property type="evidence" value="ECO:0007669"/>
    <property type="project" value="UniProtKB-UniRule"/>
</dbReference>
<dbReference type="InterPro" id="IPR003996">
    <property type="entry name" value="RTX_toxin-activating_protC_bac"/>
</dbReference>
<dbReference type="EMBL" id="NEXX01000006">
    <property type="protein sequence ID" value="OUY05880.1"/>
    <property type="molecule type" value="Genomic_DNA"/>
</dbReference>
<keyword evidence="2" id="KW-0963">Cytoplasm</keyword>
<dbReference type="GO" id="GO:0031640">
    <property type="term" value="P:killing of cells of another organism"/>
    <property type="evidence" value="ECO:0007669"/>
    <property type="project" value="UniProtKB-KW"/>
</dbReference>
<organism evidence="3 4">
    <name type="scientific">Acinetobacter populi</name>
    <dbReference type="NCBI Taxonomy" id="1582270"/>
    <lineage>
        <taxon>Bacteria</taxon>
        <taxon>Pseudomonadati</taxon>
        <taxon>Pseudomonadota</taxon>
        <taxon>Gammaproteobacteria</taxon>
        <taxon>Moraxellales</taxon>
        <taxon>Moraxellaceae</taxon>
        <taxon>Acinetobacter</taxon>
    </lineage>
</organism>
<evidence type="ECO:0000256" key="2">
    <source>
        <dbReference type="RuleBase" id="RU368102"/>
    </source>
</evidence>
<dbReference type="GO" id="GO:0016746">
    <property type="term" value="F:acyltransferase activity"/>
    <property type="evidence" value="ECO:0007669"/>
    <property type="project" value="UniProtKB-UniRule"/>
</dbReference>
<dbReference type="AlphaFoldDB" id="A0A1Z9YUJ0"/>
<keyword evidence="4" id="KW-1185">Reference proteome</keyword>